<dbReference type="SUPFAM" id="SSF49265">
    <property type="entry name" value="Fibronectin type III"/>
    <property type="match status" value="1"/>
</dbReference>
<accession>A0A7J4IXU6</accession>
<name>A0A7J4IXU6_9ARCH</name>
<dbReference type="InterPro" id="IPR013783">
    <property type="entry name" value="Ig-like_fold"/>
</dbReference>
<proteinExistence type="predicted"/>
<dbReference type="AlphaFoldDB" id="A0A7J4IXU6"/>
<dbReference type="Gene3D" id="2.60.40.10">
    <property type="entry name" value="Immunoglobulins"/>
    <property type="match status" value="1"/>
</dbReference>
<evidence type="ECO:0008006" key="3">
    <source>
        <dbReference type="Google" id="ProtNLM"/>
    </source>
</evidence>
<sequence>MKVPFVLAAIALCGCISAVDAPQESFLLDVSPAIIEQGDSVNVSVRLDGIKAKELALRFGDDERKILCTENAACHASFTFTPDAGVYSVKAAAVLGNGKKIELSKRVVVESNSRSCAGNIAFGSCRGELYCDNGKLAKDCEKCGCPEGKYCSAGSCSPYSGPVTIALAKYPKIVQSGKPFDMTAVLVPQGQTGSGAEYDVQIAFSGKKTVAMDFRAQKALDANIEVKISRVVLPAGIYDIAISAAPRDGNMESIAHYSAFAAIESREALEPPQAPANLSAFAEGDDVVLEWQQAEGAWEYVLYKSSGASAQYISYKRLESYPQGSSTALVQGLEKGTHFFVVSAKDMFGNESKYSNIAGVRVG</sequence>
<dbReference type="Proteomes" id="UP000565078">
    <property type="component" value="Unassembled WGS sequence"/>
</dbReference>
<comment type="caution">
    <text evidence="1">The sequence shown here is derived from an EMBL/GenBank/DDBJ whole genome shotgun (WGS) entry which is preliminary data.</text>
</comment>
<organism evidence="1 2">
    <name type="scientific">Candidatus Iainarchaeum sp</name>
    <dbReference type="NCBI Taxonomy" id="3101447"/>
    <lineage>
        <taxon>Archaea</taxon>
        <taxon>Candidatus Iainarchaeota</taxon>
        <taxon>Candidatus Iainarchaeia</taxon>
        <taxon>Candidatus Iainarchaeales</taxon>
        <taxon>Candidatus Iainarchaeaceae</taxon>
        <taxon>Candidatus Iainarchaeum</taxon>
    </lineage>
</organism>
<protein>
    <recommendedName>
        <fullName evidence="3">Fibronectin type III domain-containing protein</fullName>
    </recommendedName>
</protein>
<dbReference type="EMBL" id="DUGC01000004">
    <property type="protein sequence ID" value="HIH09085.1"/>
    <property type="molecule type" value="Genomic_DNA"/>
</dbReference>
<dbReference type="InterPro" id="IPR036116">
    <property type="entry name" value="FN3_sf"/>
</dbReference>
<gene>
    <name evidence="1" type="ORF">HA254_00270</name>
</gene>
<reference evidence="2" key="1">
    <citation type="journal article" date="2020" name="bioRxiv">
        <title>A rank-normalized archaeal taxonomy based on genome phylogeny resolves widespread incomplete and uneven classifications.</title>
        <authorList>
            <person name="Rinke C."/>
            <person name="Chuvochina M."/>
            <person name="Mussig A.J."/>
            <person name="Chaumeil P.-A."/>
            <person name="Waite D.W."/>
            <person name="Whitman W.B."/>
            <person name="Parks D.H."/>
            <person name="Hugenholtz P."/>
        </authorList>
    </citation>
    <scope>NUCLEOTIDE SEQUENCE [LARGE SCALE GENOMIC DNA]</scope>
</reference>
<dbReference type="PROSITE" id="PS51257">
    <property type="entry name" value="PROKAR_LIPOPROTEIN"/>
    <property type="match status" value="1"/>
</dbReference>
<evidence type="ECO:0000313" key="1">
    <source>
        <dbReference type="EMBL" id="HIH09085.1"/>
    </source>
</evidence>
<evidence type="ECO:0000313" key="2">
    <source>
        <dbReference type="Proteomes" id="UP000565078"/>
    </source>
</evidence>